<sequence>MSTSTILFLTGAACGVFFAALAVYGQARGGGSLREVRWGVPIGIVVFGLLFGGMAFLLDSGVAGKTLFEAEVAGSGAAVPSVLEWEIPVEHPGAGHSLGVYPNSDRNVDRPADVRVQLVDELGRVLVDDERTLEPRCEDDWNCNWDGYSRDFTPPTGGELRLTVTVLTPDVPTVHVWLGDDEKTDGQRIPGY</sequence>
<keyword evidence="3" id="KW-1185">Reference proteome</keyword>
<comment type="caution">
    <text evidence="2">The sequence shown here is derived from an EMBL/GenBank/DDBJ whole genome shotgun (WGS) entry which is preliminary data.</text>
</comment>
<evidence type="ECO:0000313" key="3">
    <source>
        <dbReference type="Proteomes" id="UP001183202"/>
    </source>
</evidence>
<name>A0ABU2N9A0_9PSEU</name>
<evidence type="ECO:0000256" key="1">
    <source>
        <dbReference type="SAM" id="Phobius"/>
    </source>
</evidence>
<dbReference type="EMBL" id="JAVREJ010000008">
    <property type="protein sequence ID" value="MDT0350522.1"/>
    <property type="molecule type" value="Genomic_DNA"/>
</dbReference>
<organism evidence="2 3">
    <name type="scientific">Pseudonocardia charpentierae</name>
    <dbReference type="NCBI Taxonomy" id="3075545"/>
    <lineage>
        <taxon>Bacteria</taxon>
        <taxon>Bacillati</taxon>
        <taxon>Actinomycetota</taxon>
        <taxon>Actinomycetes</taxon>
        <taxon>Pseudonocardiales</taxon>
        <taxon>Pseudonocardiaceae</taxon>
        <taxon>Pseudonocardia</taxon>
    </lineage>
</organism>
<keyword evidence="1" id="KW-0812">Transmembrane</keyword>
<protein>
    <submittedName>
        <fullName evidence="2">Uncharacterized protein</fullName>
    </submittedName>
</protein>
<feature type="transmembrane region" description="Helical" evidence="1">
    <location>
        <begin position="38"/>
        <end position="58"/>
    </location>
</feature>
<dbReference type="RefSeq" id="WP_311556552.1">
    <property type="nucleotide sequence ID" value="NZ_JAVREJ010000008.1"/>
</dbReference>
<proteinExistence type="predicted"/>
<keyword evidence="1" id="KW-0472">Membrane</keyword>
<dbReference type="Proteomes" id="UP001183202">
    <property type="component" value="Unassembled WGS sequence"/>
</dbReference>
<reference evidence="3" key="1">
    <citation type="submission" date="2023-07" db="EMBL/GenBank/DDBJ databases">
        <title>30 novel species of actinomycetes from the DSMZ collection.</title>
        <authorList>
            <person name="Nouioui I."/>
        </authorList>
    </citation>
    <scope>NUCLEOTIDE SEQUENCE [LARGE SCALE GENOMIC DNA]</scope>
    <source>
        <strain evidence="3">DSM 45834</strain>
    </source>
</reference>
<accession>A0ABU2N9A0</accession>
<gene>
    <name evidence="2" type="ORF">RM445_13405</name>
</gene>
<keyword evidence="1" id="KW-1133">Transmembrane helix</keyword>
<evidence type="ECO:0000313" key="2">
    <source>
        <dbReference type="EMBL" id="MDT0350522.1"/>
    </source>
</evidence>